<evidence type="ECO:0000313" key="25">
    <source>
        <dbReference type="Proteomes" id="UP000224871"/>
    </source>
</evidence>
<evidence type="ECO:0000256" key="6">
    <source>
        <dbReference type="ARBA" id="ARBA00022656"/>
    </source>
</evidence>
<evidence type="ECO:0000256" key="4">
    <source>
        <dbReference type="ARBA" id="ARBA00022511"/>
    </source>
</evidence>
<keyword evidence="10" id="KW-0677">Repeat</keyword>
<keyword evidence="5" id="KW-0964">Secreted</keyword>
<gene>
    <name evidence="24" type="ORF">Xinn_00821</name>
</gene>
<evidence type="ECO:0000256" key="11">
    <source>
        <dbReference type="ARBA" id="ARBA00022801"/>
    </source>
</evidence>
<keyword evidence="16" id="KW-0843">Virulence</keyword>
<keyword evidence="11" id="KW-0378">Hydrolase</keyword>
<keyword evidence="12" id="KW-0788">Thiol protease</keyword>
<evidence type="ECO:0000256" key="17">
    <source>
        <dbReference type="ARBA" id="ARBA00023121"/>
    </source>
</evidence>
<protein>
    <submittedName>
        <fullName evidence="24">Autotransporter adhesin</fullName>
    </submittedName>
</protein>
<comment type="subcellular location">
    <subcellularLocation>
        <location evidence="2">Host cell membrane</location>
    </subcellularLocation>
    <subcellularLocation>
        <location evidence="20">Host cytoplasm</location>
        <location evidence="20">Host cytosol</location>
    </subcellularLocation>
    <subcellularLocation>
        <location evidence="3">Secreted</location>
    </subcellularLocation>
</comment>
<proteinExistence type="predicted"/>
<evidence type="ECO:0000256" key="12">
    <source>
        <dbReference type="ARBA" id="ARBA00022807"/>
    </source>
</evidence>
<dbReference type="InterPro" id="IPR029058">
    <property type="entry name" value="AB_hydrolase_fold"/>
</dbReference>
<dbReference type="InterPro" id="IPR020972">
    <property type="entry name" value="Dermonecrotic/RTX_toxin_MLD"/>
</dbReference>
<evidence type="ECO:0000256" key="8">
    <source>
        <dbReference type="ARBA" id="ARBA00022679"/>
    </source>
</evidence>
<dbReference type="Gene3D" id="1.20.58.1190">
    <property type="match status" value="1"/>
</dbReference>
<comment type="caution">
    <text evidence="24">The sequence shown here is derived from an EMBL/GenBank/DDBJ whole genome shotgun (WGS) entry which is preliminary data.</text>
</comment>
<keyword evidence="4" id="KW-1032">Host cell membrane</keyword>
<keyword evidence="7" id="KW-0645">Protease</keyword>
<dbReference type="InterPro" id="IPR022742">
    <property type="entry name" value="Hydrolase_4"/>
</dbReference>
<dbReference type="RefSeq" id="WP_099137605.1">
    <property type="nucleotide sequence ID" value="NZ_CAWNQC010000259.1"/>
</dbReference>
<dbReference type="PROSITE" id="PS51771">
    <property type="entry name" value="CGT_MARTX_CPD"/>
    <property type="match status" value="1"/>
</dbReference>
<keyword evidence="19" id="KW-1035">Host cytoplasm</keyword>
<organism evidence="24 25">
    <name type="scientific">Xenorhabdus innexi</name>
    <dbReference type="NCBI Taxonomy" id="290109"/>
    <lineage>
        <taxon>Bacteria</taxon>
        <taxon>Pseudomonadati</taxon>
        <taxon>Pseudomonadota</taxon>
        <taxon>Gammaproteobacteria</taxon>
        <taxon>Enterobacterales</taxon>
        <taxon>Morganellaceae</taxon>
        <taxon>Xenorhabdus</taxon>
    </lineage>
</organism>
<dbReference type="CDD" id="cd16840">
    <property type="entry name" value="toxin_MLD"/>
    <property type="match status" value="1"/>
</dbReference>
<dbReference type="CDD" id="cd20495">
    <property type="entry name" value="C58_PaToxP-like"/>
    <property type="match status" value="1"/>
</dbReference>
<dbReference type="NCBIfam" id="NF012221">
    <property type="entry name" value="MARTX_Nterm"/>
    <property type="match status" value="1"/>
</dbReference>
<keyword evidence="6" id="KW-0800">Toxin</keyword>
<dbReference type="Gene3D" id="3.40.50.1820">
    <property type="entry name" value="alpha/beta hydrolase"/>
    <property type="match status" value="1"/>
</dbReference>
<dbReference type="Gene3D" id="3.40.50.11050">
    <property type="match status" value="1"/>
</dbReference>
<evidence type="ECO:0000256" key="7">
    <source>
        <dbReference type="ARBA" id="ARBA00022670"/>
    </source>
</evidence>
<dbReference type="InterPro" id="IPR006473">
    <property type="entry name" value="Peptidase_C58_Yopt"/>
</dbReference>
<evidence type="ECO:0000256" key="9">
    <source>
        <dbReference type="ARBA" id="ARBA00022723"/>
    </source>
</evidence>
<evidence type="ECO:0000256" key="5">
    <source>
        <dbReference type="ARBA" id="ARBA00022525"/>
    </source>
</evidence>
<dbReference type="SUPFAM" id="SSF51120">
    <property type="entry name" value="beta-Roll"/>
    <property type="match status" value="2"/>
</dbReference>
<dbReference type="InterPro" id="IPR020974">
    <property type="entry name" value="CPD_dom"/>
</dbReference>
<dbReference type="InterPro" id="IPR038383">
    <property type="entry name" value="CPD_dom_sf"/>
</dbReference>
<evidence type="ECO:0000256" key="15">
    <source>
        <dbReference type="ARBA" id="ARBA00022870"/>
    </source>
</evidence>
<sequence>MGKPFWRSVEYFFTGNYTADDGDNNIVAIGFGGQIHAYGGNDHITLGSVAALVYTGSGNDTVVGGAAYLKISDTSGNLSVKGAAGYAEINKEKEGTISFAGAAGGAVIQHDGRSGNIHYSGAAAYNNLYRRGHSGDITFKGAGGYNHLYSDVVNGNIHFMGAGGYNQITRKGVDDNFGGEGMAYAKAEDIVLTTAMLAGNWIQNHQKVAAVKSARETNTHIFALVDGNFTKLNKLHLSNDPQTGRLKYFITSWYKEGNHLKNLESQDISESNGFQIINLDSAYTLSDLKAEHHQAFTIHAIEKKLPENEWVTYADGVQIAAENITLSDAKMGGYAISTDGSTVDVKPVKSNRMANTYLYAKVLGEYTKVVVVQLKNDPETGKLKYIATPWYKAGDQTGVMADQFVGPNYGYSSLGKGSYTLSDVNYSVNTVRVTSETITDASSAFEQALFASDAIKNDSSGDVRFEGAGGGNVIKSNVARGNVYFKGAGIANVILHNSEIGDTEFSGAGAANVVFKKGRKGHLNFRGAGIANVITHISSTHQVRNPSADSQSGNTHVIALGGANVLTRQGNGRVFGVMGGGANVLTHIGNGVTTGVMLGGANVLTKVGDGETTGILFGLGNVLTHVGNGSTLGAMGAVGNVFTKVGDGETVAALLAVGNIFTHIGQGDAYALMAGGGNVFTKVGDGNALALMVSLGNVFTHVGDGLSVALVVAKGNLVTKVGNGDTLAAMVGMGNLMTHIGDGNTFAAMLGEANVFTKAGHELTAALMIGKANIYTHVGQGTSLGLFAGNANIMTKVGDGTTLAAMFGQANVMTHAGNGLTGVLALGKANVVTKVGHDFMGVLAAAQANVITHVGQGMTAGLLLGKGNILTKVGDGTTVGLLVSELGNSLTHVGSGNTVGFAKGKLNLLTKVGDGLAVNAAWGDANILTHVGHGDHYNFAKGQANGVSKIGDGQMVSVMQGTANTITHVGQGDDYTGVWGKANVVTKVGRGRQVTLAKGDANLVTQVGEGDSLNALWSQSNVVTKVGDGMQVTAAKGKSNITTTVGHGLSVVAAHGDWNVNTKVGNGISVNVAWGKLNVSTKVGDGLAVSVMKGTGNAHLHVGDGMNIHAAYARNNVAIQIGSGDFYTLALASSNTESHKLATLFGNLKQTLLGALGSQGINFLVQGDEANTSGSYRGRGAINLPEVGSLKGFELTEIGEVSSRLSTDLQASVSELKTPDISRLETLMQEEPQTAKNQPPNLIVNGDFEAGAQGWQATDGIEVDHPAASYGLDNEGYGHYVTELDTQANTTIYQDLRQRKAGEVITLDFDFARRAGSTDDNGMEVLWNDQVVFSSADDDIAWQHKQLVLVAQGGDNRLAFKGTGRSDGRGYILDNVVAHTNCSEKAKVKQTPQTSVAGDILSDKDNAEADRERLMQEKEQQLAAIAGTQQQLESTDLDALNTNGLSQRDVIREEQQAVTDELLAKAKALENLDKRENSHYQGNSGAQWRDDYAGMVLDDLQTQLDKAKKIAGQQLASSNASIQQYQQQINTALEKSEASIVRSEQNQRNAQLDIADARIRAEYRSKEAQTQQKHAEQAVSRGKNAVQQAEQDAAIEAKNSSQKPNRRENQGSGLSGKAYESKGADHTGSHIAQDVTEQEEGRFNLELAGTDGNLASLSDAKQGLERLQIKAGIIARKTNDMLAAHQEHEQTRNTALPAEIHSDIDASETLNRALPDISGVMTDKLEALGNERLAADYGLPQNNGLPQNRRAQTDTALSSITARAQKVADIYRWLDSDNDRLMDFASDDYIPVPGITRIDAELHESNRQKMIDLIEGYLNSIKHTIPDNQVASMAKLFVDSTIDYDWDRRVRFMTQLEQYGYRFDPADNEQRVVIFRSGNNARQYREVLDAAQTRGGKVVYDTDLPGHVLSNTLSEQLLNWAARSLDPHDNRQKEQQSAILASVRSNMGLWRSVYATKARGDVYVIAEDGLLLGNTFWNLELPVLRQLQREGMVEEIYLLDKPAAEYKKLPLSAIGTRLTDSEIDVKVRFDALSPVEQQKYLEMNPRGYQPDTLIDLNVRLGAIDNMLNKALPFYRLRSERNLLIREGAENTFEVHSWPENRHSPIKIIKLENPKDPAQIKVIEQFILANYESYDQLPKELHLVENTIASYEQGRTRELAGKVNGRWIYRPHVELMSADELQQKAYIKGKPLGESYRNVIDALQRYEQALTEDRDYSLDAIEKLTYLQQQVEGYLLGHSESKRTPAMQQLLSQIYSRLSESMILAEPTLRSSGKGSFSELYNKLSNSNLSDSKHLYIDTHGDFITQGRFSVKIAKDTAGRGIRQVMDAVTREYGQNVTNSVFSKLKARDLAKDGTGIDISGLKKVHREIERHLSPVSATLYIWKPSDHSSVGHAALQIGHGRVKVSPEEVRDFNDMNYVSWWPAGSKSLNLQELLETNNSQSDFRIRWRDLSMPAHQNPALRYDVASEEDDDFGLIDGSDELKEFVEKLRAAKGVDAKFKDVSESFAMAALANPEMLKSAEIPPHIYQPFITQWRDDSMDMQEVAQRFAEVLRMAAELQDSKRMEHLMANVTRQFAERELADINAFKDGKADQGRVFRINLEGLDVAAMQAEWEKISADPDARYQLFAKNCSTVVARVLKAGGAEKILGYAWRPGLGIWKPNDLFNYGQALQKATQAERLKHQYRRLNSDGIERILNQPDDLYEEILEKVAIENDGTPLRESESRNPLARFMNNELYGVKEDRRRISKAVQITLGRAIERKAAEKITLRGEAGRLEGYFHLSGTRPSDKVVLFIHGSDSSAEEQASKIQRYYQQQGVDMLAVNMRGYGTSDGHPSENGLYQDARTMFRYLINNRDIKPENIVIHGYSMGAPIAADLARYADRRGQHVAGLLFDRPMPSMTKAITAHNILNPQGVVAVLAKSVNGKFSVEKNLQGISKETPIMVLTGGDGLGTEGEKLRTRLISANYNISGEHTYLGHDSSRRMMELYANKIVTNLFAARVQGEESILIKGIKNDLKRYMQFLQSHTDKTGRIYDLRATKKFLSGYGHNRAESMVEGFHADMGIRQLVDLLLKGNWTAEQKGALSWEIENRALKISLRPRIEKHSRLFRDVASSGFEDPQANEHLAPQLMLLNLSNDGFGGRCMPLSELVLLAKHLENDGQENVSNDFLKKLYSAASVLSHPELYAESEKANASKLLGALAALYIRAPMYDNTFKSWQKKLYGEQALTVNNVIEEITVPNADGRSILLELNTADHAMAAWSKENSGSGKRMYGFYDPNVGIVEFSSAEKFSTYVKRFFSRSGMNMAQYYGMPRNERQENFFNQVIFVDGRALASYRPVIDDKMTLKDILAMEIFDGSPMKNALGTERPLHNQNVSSWAELTVTAQPESGTSRFDSQIIIQTENDPVVARAAANLAGKHPDSSIVVQLDSGGKYRVVYGDPARLTGKVRWQVIGHGREISELNHTRMGGYNAVELAIMLRQFERDFRHSGTPEHISLVGCSLISDDKRDGFARHFITELDQQGIRASVSARSSNIAVDNTGRKYTRREAREQWVHKLHDNKTVLSWNNSGELETRSERVRHGISESDITLARIGRRNVNTAATGAIADNNEVFHSPQKHHYQNDHDVSRASANNQLSYSGNIQLQIGDGEFTSINWGTTNVSIKLGTGGFKSLVFGDNNVMVHLGDGNSRHSINIAGYQALEGAQLFVGNRNISFNQGRSNDLIVMMDKSIPTPPMLNPFDGISRISGVLQDISGSFSSPGWLAVQEEQWTIASVKKYLQDMSGLDLTSSVDYRSLTDIDSQNLRSGRGLKSDIESALNKKYNQWLGGNAPKASNLSRADRFRQANEKLAFNFAVGGQGADIQVTTGSWNFMFGDNMQSLLDINLGSLFGLMTQQYTTTGLARTTFTYSVLDLPRQIKNKLLRSLAHVDADTTLGEIFNVDYTAEGSIVSRNGQPVDGVAVIQEMLEIISEFSGDQLKALIDPQTLKDYLKVHSAADTDALNSFLENHGLKKKAPVEDHQKPAAGIPEEQNRDNAQPERASGFNAFNLPNLFATLFSQKKQQEMQALAVNLKQNLTADLLHMQDRTFDFLRNSGHLQGDSDIHVSLGNYNFNWGGDGKDLGAYLGDNNNFWGGRGDDVFYSLGTSNIFTGGEGNDTGVLMGRENMMFGGAGDDVAVLAGRINYAYMGKGNDQVFAFGEGGVIEAGEGRDYIVASGNFNRIDSGKDQDYVVAIGNNNQVGLAEGNDFATVFGNDNRIEGNEGNDSIKLMGYHALINGGEGNDHLIADVVSKFSQLNGGEGDDLLVLGGYQNRFTGGKGVNSFVVSGDVIDNIVEDIKSGDKIIFNNLNWQNLWFQRSGYDLVLLTARHITDTSAQGQFEATGSVIFNDYFNGNQADIITRIGNKDARGEREFTALSTNAVDSLVQAMSGFAPTVGDSGFMDSLDNQTKSAIVAAWSDTTIGKDRLI</sequence>
<accession>A0A2G0NSL2</accession>
<evidence type="ECO:0000256" key="16">
    <source>
        <dbReference type="ARBA" id="ARBA00023026"/>
    </source>
</evidence>
<evidence type="ECO:0000256" key="22">
    <source>
        <dbReference type="SAM" id="MobiDB-lite"/>
    </source>
</evidence>
<dbReference type="Pfam" id="PF07634">
    <property type="entry name" value="RtxA"/>
    <property type="match status" value="29"/>
</dbReference>
<feature type="compositionally biased region" description="Basic and acidic residues" evidence="22">
    <location>
        <begin position="1619"/>
        <end position="1628"/>
    </location>
</feature>
<dbReference type="Gene3D" id="2.60.120.260">
    <property type="entry name" value="Galactose-binding domain-like"/>
    <property type="match status" value="1"/>
</dbReference>
<dbReference type="Proteomes" id="UP000224871">
    <property type="component" value="Unassembled WGS sequence"/>
</dbReference>
<feature type="coiled-coil region" evidence="21">
    <location>
        <begin position="1397"/>
        <end position="1472"/>
    </location>
</feature>
<keyword evidence="13" id="KW-0068">Autocatalytic cleavage</keyword>
<dbReference type="InterPro" id="IPR011049">
    <property type="entry name" value="Serralysin-like_metalloprot_C"/>
</dbReference>
<keyword evidence="8" id="KW-0808">Transferase</keyword>
<keyword evidence="21" id="KW-0175">Coiled coil</keyword>
<dbReference type="InterPro" id="IPR011509">
    <property type="entry name" value="RtxA_toxin"/>
</dbReference>
<keyword evidence="9" id="KW-0479">Metal-binding</keyword>
<dbReference type="Pfam" id="PF11713">
    <property type="entry name" value="Peptidase_C80"/>
    <property type="match status" value="1"/>
</dbReference>
<keyword evidence="14" id="KW-0460">Magnesium</keyword>
<name>A0A2G0NSL2_9GAMM</name>
<dbReference type="PANTHER" id="PTHR12277">
    <property type="entry name" value="ALPHA/BETA HYDROLASE DOMAIN-CONTAINING PROTEIN"/>
    <property type="match status" value="1"/>
</dbReference>
<evidence type="ECO:0000256" key="2">
    <source>
        <dbReference type="ARBA" id="ARBA00004165"/>
    </source>
</evidence>
<evidence type="ECO:0000256" key="10">
    <source>
        <dbReference type="ARBA" id="ARBA00022737"/>
    </source>
</evidence>
<dbReference type="CDD" id="cd20501">
    <property type="entry name" value="C80_RtxA-like"/>
    <property type="match status" value="1"/>
</dbReference>
<evidence type="ECO:0000256" key="1">
    <source>
        <dbReference type="ARBA" id="ARBA00001946"/>
    </source>
</evidence>
<dbReference type="EMBL" id="NIBU01000006">
    <property type="protein sequence ID" value="PHM37723.1"/>
    <property type="molecule type" value="Genomic_DNA"/>
</dbReference>
<dbReference type="Pfam" id="PF03543">
    <property type="entry name" value="Peptidase_C58"/>
    <property type="match status" value="1"/>
</dbReference>
<feature type="region of interest" description="Disordered" evidence="22">
    <location>
        <begin position="4008"/>
        <end position="4036"/>
    </location>
</feature>
<evidence type="ECO:0000256" key="18">
    <source>
        <dbReference type="ARBA" id="ARBA00023136"/>
    </source>
</evidence>
<evidence type="ECO:0000259" key="23">
    <source>
        <dbReference type="PROSITE" id="PS51771"/>
    </source>
</evidence>
<evidence type="ECO:0000256" key="3">
    <source>
        <dbReference type="ARBA" id="ARBA00004613"/>
    </source>
</evidence>
<keyword evidence="25" id="KW-1185">Reference proteome</keyword>
<feature type="region of interest" description="Disordered" evidence="22">
    <location>
        <begin position="1565"/>
        <end position="1628"/>
    </location>
</feature>
<evidence type="ECO:0000256" key="14">
    <source>
        <dbReference type="ARBA" id="ARBA00022842"/>
    </source>
</evidence>
<comment type="cofactor">
    <cofactor evidence="1">
        <name>Mg(2+)</name>
        <dbReference type="ChEBI" id="CHEBI:18420"/>
    </cofactor>
</comment>
<dbReference type="PANTHER" id="PTHR12277:SF81">
    <property type="entry name" value="PROTEIN ABHD13"/>
    <property type="match status" value="1"/>
</dbReference>
<reference evidence="24 25" key="1">
    <citation type="journal article" date="2017" name="Nat. Microbiol.">
        <title>Natural product diversity associated with the nematode symbionts Photorhabdus and Xenorhabdus.</title>
        <authorList>
            <person name="Tobias N.J."/>
            <person name="Wolff H."/>
            <person name="Djahanschiri B."/>
            <person name="Grundmann F."/>
            <person name="Kronenwerth M."/>
            <person name="Shi Y.M."/>
            <person name="Simonyi S."/>
            <person name="Grun P."/>
            <person name="Shapiro-Ilan D."/>
            <person name="Pidot S.J."/>
            <person name="Stinear T.P."/>
            <person name="Ebersberger I."/>
            <person name="Bode H.B."/>
        </authorList>
    </citation>
    <scope>NUCLEOTIDE SEQUENCE [LARGE SCALE GENOMIC DNA]</scope>
    <source>
        <strain evidence="24 25">DSM 16336</strain>
    </source>
</reference>
<dbReference type="InterPro" id="IPR048568">
    <property type="entry name" value="RtxA_C"/>
</dbReference>
<feature type="domain" description="Peptidase C80" evidence="23">
    <location>
        <begin position="3382"/>
        <end position="3563"/>
    </location>
</feature>
<dbReference type="Pfam" id="PF21735">
    <property type="entry name" value="RtxA_C"/>
    <property type="match status" value="6"/>
</dbReference>
<evidence type="ECO:0000256" key="13">
    <source>
        <dbReference type="ARBA" id="ARBA00022813"/>
    </source>
</evidence>
<keyword evidence="18" id="KW-0472">Membrane</keyword>
<keyword evidence="17" id="KW-0446">Lipid-binding</keyword>
<dbReference type="Pfam" id="PF12146">
    <property type="entry name" value="Hydrolase_4"/>
    <property type="match status" value="1"/>
</dbReference>
<evidence type="ECO:0000256" key="19">
    <source>
        <dbReference type="ARBA" id="ARBA00023200"/>
    </source>
</evidence>
<dbReference type="InterPro" id="IPR049824">
    <property type="entry name" value="RtxA-like_C80"/>
</dbReference>
<dbReference type="Pfam" id="PF11647">
    <property type="entry name" value="MLD"/>
    <property type="match status" value="1"/>
</dbReference>
<evidence type="ECO:0000313" key="24">
    <source>
        <dbReference type="EMBL" id="PHM37723.1"/>
    </source>
</evidence>
<dbReference type="Gene3D" id="2.160.20.160">
    <property type="match status" value="1"/>
</dbReference>
<dbReference type="SUPFAM" id="SSF53474">
    <property type="entry name" value="alpha/beta-Hydrolases"/>
    <property type="match status" value="1"/>
</dbReference>
<evidence type="ECO:0000256" key="21">
    <source>
        <dbReference type="SAM" id="Coils"/>
    </source>
</evidence>
<keyword evidence="15" id="KW-1043">Host membrane</keyword>
<evidence type="ECO:0000256" key="20">
    <source>
        <dbReference type="ARBA" id="ARBA00023586"/>
    </source>
</evidence>
<dbReference type="SUPFAM" id="SSF158842">
    <property type="entry name" value="PMT central region-like"/>
    <property type="match status" value="1"/>
</dbReference>